<evidence type="ECO:0000256" key="2">
    <source>
        <dbReference type="ARBA" id="ARBA00012393"/>
    </source>
</evidence>
<feature type="domain" description="FAD synthetase" evidence="10">
    <location>
        <begin position="40"/>
        <end position="182"/>
    </location>
</feature>
<dbReference type="Gene3D" id="3.40.50.620">
    <property type="entry name" value="HUPs"/>
    <property type="match status" value="1"/>
</dbReference>
<dbReference type="STRING" id="3218.A0A2K1JGG5"/>
<dbReference type="EnsemblPlants" id="Pp3c14_5150V3.1">
    <property type="protein sequence ID" value="Pp3c14_5150V3.1"/>
    <property type="gene ID" value="Pp3c14_5150"/>
</dbReference>
<accession>A0A2K1JGG5</accession>
<evidence type="ECO:0000256" key="5">
    <source>
        <dbReference type="ARBA" id="ARBA00022679"/>
    </source>
</evidence>
<reference evidence="11 13" key="2">
    <citation type="journal article" date="2018" name="Plant J.">
        <title>The Physcomitrella patens chromosome-scale assembly reveals moss genome structure and evolution.</title>
        <authorList>
            <person name="Lang D."/>
            <person name="Ullrich K.K."/>
            <person name="Murat F."/>
            <person name="Fuchs J."/>
            <person name="Jenkins J."/>
            <person name="Haas F.B."/>
            <person name="Piednoel M."/>
            <person name="Gundlach H."/>
            <person name="Van Bel M."/>
            <person name="Meyberg R."/>
            <person name="Vives C."/>
            <person name="Morata J."/>
            <person name="Symeonidi A."/>
            <person name="Hiss M."/>
            <person name="Muchero W."/>
            <person name="Kamisugi Y."/>
            <person name="Saleh O."/>
            <person name="Blanc G."/>
            <person name="Decker E.L."/>
            <person name="van Gessel N."/>
            <person name="Grimwood J."/>
            <person name="Hayes R.D."/>
            <person name="Graham S.W."/>
            <person name="Gunter L.E."/>
            <person name="McDaniel S.F."/>
            <person name="Hoernstein S.N.W."/>
            <person name="Larsson A."/>
            <person name="Li F.W."/>
            <person name="Perroud P.F."/>
            <person name="Phillips J."/>
            <person name="Ranjan P."/>
            <person name="Rokshar D.S."/>
            <person name="Rothfels C.J."/>
            <person name="Schneider L."/>
            <person name="Shu S."/>
            <person name="Stevenson D.W."/>
            <person name="Thummler F."/>
            <person name="Tillich M."/>
            <person name="Villarreal Aguilar J.C."/>
            <person name="Widiez T."/>
            <person name="Wong G.K."/>
            <person name="Wymore A."/>
            <person name="Zhang Y."/>
            <person name="Zimmer A.D."/>
            <person name="Quatrano R.S."/>
            <person name="Mayer K.F.X."/>
            <person name="Goodstein D."/>
            <person name="Casacuberta J.M."/>
            <person name="Vandepoele K."/>
            <person name="Reski R."/>
            <person name="Cuming A.C."/>
            <person name="Tuskan G.A."/>
            <person name="Maumus F."/>
            <person name="Salse J."/>
            <person name="Schmutz J."/>
            <person name="Rensing S.A."/>
        </authorList>
    </citation>
    <scope>NUCLEOTIDE SEQUENCE [LARGE SCALE GENOMIC DNA]</scope>
    <source>
        <strain evidence="12 13">cv. Gransden 2004</strain>
    </source>
</reference>
<reference evidence="11 13" key="1">
    <citation type="journal article" date="2008" name="Science">
        <title>The Physcomitrella genome reveals evolutionary insights into the conquest of land by plants.</title>
        <authorList>
            <person name="Rensing S."/>
            <person name="Lang D."/>
            <person name="Zimmer A."/>
            <person name="Terry A."/>
            <person name="Salamov A."/>
            <person name="Shapiro H."/>
            <person name="Nishiyama T."/>
            <person name="Perroud P.-F."/>
            <person name="Lindquist E."/>
            <person name="Kamisugi Y."/>
            <person name="Tanahashi T."/>
            <person name="Sakakibara K."/>
            <person name="Fujita T."/>
            <person name="Oishi K."/>
            <person name="Shin-I T."/>
            <person name="Kuroki Y."/>
            <person name="Toyoda A."/>
            <person name="Suzuki Y."/>
            <person name="Hashimoto A."/>
            <person name="Yamaguchi K."/>
            <person name="Sugano A."/>
            <person name="Kohara Y."/>
            <person name="Fujiyama A."/>
            <person name="Anterola A."/>
            <person name="Aoki S."/>
            <person name="Ashton N."/>
            <person name="Barbazuk W.B."/>
            <person name="Barker E."/>
            <person name="Bennetzen J."/>
            <person name="Bezanilla M."/>
            <person name="Blankenship R."/>
            <person name="Cho S.H."/>
            <person name="Dutcher S."/>
            <person name="Estelle M."/>
            <person name="Fawcett J.A."/>
            <person name="Gundlach H."/>
            <person name="Hanada K."/>
            <person name="Heyl A."/>
            <person name="Hicks K.A."/>
            <person name="Hugh J."/>
            <person name="Lohr M."/>
            <person name="Mayer K."/>
            <person name="Melkozernov A."/>
            <person name="Murata T."/>
            <person name="Nelson D."/>
            <person name="Pils B."/>
            <person name="Prigge M."/>
            <person name="Reiss B."/>
            <person name="Renner T."/>
            <person name="Rombauts S."/>
            <person name="Rushton P."/>
            <person name="Sanderfoot A."/>
            <person name="Schween G."/>
            <person name="Shiu S.-H."/>
            <person name="Stueber K."/>
            <person name="Theodoulou F.L."/>
            <person name="Tu H."/>
            <person name="Van de Peer Y."/>
            <person name="Verrier P.J."/>
            <person name="Waters E."/>
            <person name="Wood A."/>
            <person name="Yang L."/>
            <person name="Cove D."/>
            <person name="Cuming A."/>
            <person name="Hasebe M."/>
            <person name="Lucas S."/>
            <person name="Mishler D.B."/>
            <person name="Reski R."/>
            <person name="Grigoriev I."/>
            <person name="Quatrano R.S."/>
            <person name="Boore J.L."/>
        </authorList>
    </citation>
    <scope>NUCLEOTIDE SEQUENCE [LARGE SCALE GENOMIC DNA]</scope>
    <source>
        <strain evidence="12 13">cv. Gransden 2004</strain>
    </source>
</reference>
<evidence type="ECO:0000313" key="13">
    <source>
        <dbReference type="Proteomes" id="UP000006727"/>
    </source>
</evidence>
<dbReference type="GO" id="GO:0009231">
    <property type="term" value="P:riboflavin biosynthetic process"/>
    <property type="evidence" value="ECO:0007669"/>
    <property type="project" value="InterPro"/>
</dbReference>
<dbReference type="EnsemblPlants" id="Pp3c14_5150V3.2">
    <property type="protein sequence ID" value="Pp3c14_5150V3.2"/>
    <property type="gene ID" value="Pp3c14_5150"/>
</dbReference>
<dbReference type="PaxDb" id="3218-PP1S150_15V6.1"/>
<keyword evidence="8" id="KW-0274">FAD</keyword>
<evidence type="ECO:0000256" key="7">
    <source>
        <dbReference type="ARBA" id="ARBA00022741"/>
    </source>
</evidence>
<dbReference type="EC" id="2.7.7.2" evidence="2"/>
<proteinExistence type="predicted"/>
<keyword evidence="7" id="KW-0547">Nucleotide-binding</keyword>
<keyword evidence="4" id="KW-0288">FMN</keyword>
<organism evidence="11">
    <name type="scientific">Physcomitrium patens</name>
    <name type="common">Spreading-leaved earth moss</name>
    <name type="synonym">Physcomitrella patens</name>
    <dbReference type="NCBI Taxonomy" id="3218"/>
    <lineage>
        <taxon>Eukaryota</taxon>
        <taxon>Viridiplantae</taxon>
        <taxon>Streptophyta</taxon>
        <taxon>Embryophyta</taxon>
        <taxon>Bryophyta</taxon>
        <taxon>Bryophytina</taxon>
        <taxon>Bryopsida</taxon>
        <taxon>Funariidae</taxon>
        <taxon>Funariales</taxon>
        <taxon>Funariaceae</taxon>
        <taxon>Physcomitrium</taxon>
    </lineage>
</organism>
<dbReference type="CDD" id="cd02064">
    <property type="entry name" value="FAD_synthetase_N"/>
    <property type="match status" value="1"/>
</dbReference>
<dbReference type="Pfam" id="PF06574">
    <property type="entry name" value="FAD_syn"/>
    <property type="match status" value="1"/>
</dbReference>
<gene>
    <name evidence="12" type="primary">LOC112291020</name>
    <name evidence="11" type="ORF">PHYPA_018044</name>
</gene>
<dbReference type="InterPro" id="IPR014729">
    <property type="entry name" value="Rossmann-like_a/b/a_fold"/>
</dbReference>
<dbReference type="Gramene" id="Pp3c14_5150V3.2">
    <property type="protein sequence ID" value="Pp3c14_5150V3.2"/>
    <property type="gene ID" value="Pp3c14_5150"/>
</dbReference>
<evidence type="ECO:0000256" key="9">
    <source>
        <dbReference type="ARBA" id="ARBA00022840"/>
    </source>
</evidence>
<dbReference type="EMBL" id="ABEU02000014">
    <property type="protein sequence ID" value="PNR40641.1"/>
    <property type="molecule type" value="Genomic_DNA"/>
</dbReference>
<evidence type="ECO:0000259" key="10">
    <source>
        <dbReference type="Pfam" id="PF06574"/>
    </source>
</evidence>
<dbReference type="Proteomes" id="UP000006727">
    <property type="component" value="Chromosome 14"/>
</dbReference>
<dbReference type="GO" id="GO:0005524">
    <property type="term" value="F:ATP binding"/>
    <property type="evidence" value="ECO:0007669"/>
    <property type="project" value="UniProtKB-KW"/>
</dbReference>
<evidence type="ECO:0000256" key="6">
    <source>
        <dbReference type="ARBA" id="ARBA00022695"/>
    </source>
</evidence>
<keyword evidence="6" id="KW-0548">Nucleotidyltransferase</keyword>
<dbReference type="GO" id="GO:0003919">
    <property type="term" value="F:FMN adenylyltransferase activity"/>
    <property type="evidence" value="ECO:0007669"/>
    <property type="project" value="UniProtKB-EC"/>
</dbReference>
<evidence type="ECO:0000256" key="3">
    <source>
        <dbReference type="ARBA" id="ARBA00022630"/>
    </source>
</evidence>
<dbReference type="GO" id="GO:0006747">
    <property type="term" value="P:FAD biosynthetic process"/>
    <property type="evidence" value="ECO:0007669"/>
    <property type="project" value="UniProtKB-UniPathway"/>
</dbReference>
<evidence type="ECO:0000256" key="1">
    <source>
        <dbReference type="ARBA" id="ARBA00004726"/>
    </source>
</evidence>
<name>A0A2K1JGG5_PHYPA</name>
<evidence type="ECO:0000256" key="8">
    <source>
        <dbReference type="ARBA" id="ARBA00022827"/>
    </source>
</evidence>
<comment type="pathway">
    <text evidence="1">Cofactor biosynthesis; FAD biosynthesis; FAD from FMN: step 1/1.</text>
</comment>
<dbReference type="AlphaFoldDB" id="A0A2K1JGG5"/>
<dbReference type="FunCoup" id="A0A2K1JGG5">
    <property type="interactions" value="551"/>
</dbReference>
<dbReference type="Gramene" id="Pp3c14_5150V3.1">
    <property type="protein sequence ID" value="Pp3c14_5150V3.1"/>
    <property type="gene ID" value="Pp3c14_5150"/>
</dbReference>
<evidence type="ECO:0000313" key="11">
    <source>
        <dbReference type="EMBL" id="PNR40641.1"/>
    </source>
</evidence>
<keyword evidence="13" id="KW-1185">Reference proteome</keyword>
<sequence>MYDTVHCRPRVRRLNAMGLAELSLAEDTNSMAASDLQSDVAGGVVALGKFEGLHLGHRALVERASEIGKPIMLSLSGMAEVLGWEPKLPVVAADDRARVLESWGKHCHDMVPQEHVLEFAKIRKLSPEQFVEKLAKELKVKGAVAGADYRFGFRAAGKASDLVELCEKYGLQSAIVEPIMDSKDTPLDGTAKDKGQVSTTRIRNALAEGNMKRVTELLGRQHRLYLDLKDCVPSGKTITLPIGNVLNQPPATGSYECSVQFPDLSDDISVLQVIIRDTEISLESQDSTLLDRISKQDRIALDFLA</sequence>
<evidence type="ECO:0000313" key="12">
    <source>
        <dbReference type="EnsemblPlants" id="Pp3c14_5150V3.1"/>
    </source>
</evidence>
<evidence type="ECO:0000256" key="4">
    <source>
        <dbReference type="ARBA" id="ARBA00022643"/>
    </source>
</evidence>
<reference evidence="12" key="3">
    <citation type="submission" date="2020-12" db="UniProtKB">
        <authorList>
            <consortium name="EnsemblPlants"/>
        </authorList>
    </citation>
    <scope>IDENTIFICATION</scope>
</reference>
<dbReference type="InterPro" id="IPR015864">
    <property type="entry name" value="FAD_synthase"/>
</dbReference>
<keyword evidence="3" id="KW-0285">Flavoprotein</keyword>
<keyword evidence="9" id="KW-0067">ATP-binding</keyword>
<dbReference type="UniPathway" id="UPA00277">
    <property type="reaction ID" value="UER00407"/>
</dbReference>
<protein>
    <recommendedName>
        <fullName evidence="2">FAD synthase</fullName>
        <ecNumber evidence="2">2.7.7.2</ecNumber>
    </recommendedName>
</protein>
<dbReference type="SUPFAM" id="SSF52374">
    <property type="entry name" value="Nucleotidylyl transferase"/>
    <property type="match status" value="1"/>
</dbReference>
<keyword evidence="5" id="KW-0808">Transferase</keyword>